<dbReference type="HOGENOM" id="CLU_1732491_0_0_1"/>
<keyword evidence="4" id="KW-0560">Oxidoreductase</keyword>
<dbReference type="EMBL" id="KN847480">
    <property type="protein sequence ID" value="KIX02310.1"/>
    <property type="molecule type" value="Genomic_DNA"/>
</dbReference>
<evidence type="ECO:0000313" key="7">
    <source>
        <dbReference type="Proteomes" id="UP000053617"/>
    </source>
</evidence>
<evidence type="ECO:0000256" key="5">
    <source>
        <dbReference type="ARBA" id="ARBA00023004"/>
    </source>
</evidence>
<keyword evidence="5" id="KW-0408">Iron</keyword>
<comment type="cofactor">
    <cofactor evidence="1">
        <name>heme</name>
        <dbReference type="ChEBI" id="CHEBI:30413"/>
    </cofactor>
</comment>
<dbReference type="AlphaFoldDB" id="A0A0D2J084"/>
<evidence type="ECO:0000256" key="2">
    <source>
        <dbReference type="ARBA" id="ARBA00010617"/>
    </source>
</evidence>
<protein>
    <submittedName>
        <fullName evidence="6">Uncharacterized protein</fullName>
    </submittedName>
</protein>
<keyword evidence="7" id="KW-1185">Reference proteome</keyword>
<evidence type="ECO:0000256" key="3">
    <source>
        <dbReference type="ARBA" id="ARBA00022723"/>
    </source>
</evidence>
<dbReference type="RefSeq" id="XP_013269446.1">
    <property type="nucleotide sequence ID" value="XM_013413992.1"/>
</dbReference>
<organism evidence="6 7">
    <name type="scientific">Rhinocladiella mackenziei CBS 650.93</name>
    <dbReference type="NCBI Taxonomy" id="1442369"/>
    <lineage>
        <taxon>Eukaryota</taxon>
        <taxon>Fungi</taxon>
        <taxon>Dikarya</taxon>
        <taxon>Ascomycota</taxon>
        <taxon>Pezizomycotina</taxon>
        <taxon>Eurotiomycetes</taxon>
        <taxon>Chaetothyriomycetidae</taxon>
        <taxon>Chaetothyriales</taxon>
        <taxon>Herpotrichiellaceae</taxon>
        <taxon>Rhinocladiella</taxon>
    </lineage>
</organism>
<dbReference type="GO" id="GO:0016491">
    <property type="term" value="F:oxidoreductase activity"/>
    <property type="evidence" value="ECO:0007669"/>
    <property type="project" value="UniProtKB-KW"/>
</dbReference>
<evidence type="ECO:0000256" key="1">
    <source>
        <dbReference type="ARBA" id="ARBA00001971"/>
    </source>
</evidence>
<dbReference type="GeneID" id="25296322"/>
<name>A0A0D2J084_9EURO</name>
<sequence length="151" mass="16827">MLLSTNPDRWLGPWTTIGKHHPAMLKAMRSDVTRISNTSINVLIGECSAALLLEIGDSTEWTSREVLKMCNWVTAKMVGTMIAGREFGYDEMWLQLAPSSALTALKLAMALKKWPVMLRTIVANFIGPAKELKTIKQKMGDSGETFCPRKE</sequence>
<dbReference type="PANTHER" id="PTHR46206">
    <property type="entry name" value="CYTOCHROME P450"/>
    <property type="match status" value="1"/>
</dbReference>
<accession>A0A0D2J084</accession>
<evidence type="ECO:0000313" key="6">
    <source>
        <dbReference type="EMBL" id="KIX02310.1"/>
    </source>
</evidence>
<gene>
    <name evidence="6" type="ORF">Z518_08251</name>
</gene>
<keyword evidence="3" id="KW-0479">Metal-binding</keyword>
<comment type="similarity">
    <text evidence="2">Belongs to the cytochrome P450 family.</text>
</comment>
<reference evidence="6 7" key="1">
    <citation type="submission" date="2015-01" db="EMBL/GenBank/DDBJ databases">
        <title>The Genome Sequence of Rhinocladiella mackenzie CBS 650.93.</title>
        <authorList>
            <consortium name="The Broad Institute Genomics Platform"/>
            <person name="Cuomo C."/>
            <person name="de Hoog S."/>
            <person name="Gorbushina A."/>
            <person name="Stielow B."/>
            <person name="Teixiera M."/>
            <person name="Abouelleil A."/>
            <person name="Chapman S.B."/>
            <person name="Priest M."/>
            <person name="Young S.K."/>
            <person name="Wortman J."/>
            <person name="Nusbaum C."/>
            <person name="Birren B."/>
        </authorList>
    </citation>
    <scope>NUCLEOTIDE SEQUENCE [LARGE SCALE GENOMIC DNA]</scope>
    <source>
        <strain evidence="6 7">CBS 650.93</strain>
    </source>
</reference>
<dbReference type="VEuPathDB" id="FungiDB:Z518_08251"/>
<dbReference type="GO" id="GO:0046872">
    <property type="term" value="F:metal ion binding"/>
    <property type="evidence" value="ECO:0007669"/>
    <property type="project" value="UniProtKB-KW"/>
</dbReference>
<evidence type="ECO:0000256" key="4">
    <source>
        <dbReference type="ARBA" id="ARBA00023002"/>
    </source>
</evidence>
<proteinExistence type="inferred from homology"/>
<dbReference type="Proteomes" id="UP000053617">
    <property type="component" value="Unassembled WGS sequence"/>
</dbReference>